<name>A0A542SPU3_9MICO</name>
<feature type="domain" description="FAD/NAD(P)-binding" evidence="7">
    <location>
        <begin position="14"/>
        <end position="342"/>
    </location>
</feature>
<sequence>MSSSSLTNKSGAPRILVLGGGSVGLYSARRLRRRLGSRARITVVDALPYMTYAPFLPEVGSGAIGGREVVAPFLRALRGVEVVQAKVTQINHADKKVTVSPAIGDDFDIAYDELVVGLGSIARTLPIPGLAEEAIGFKHVEEALYLRNKILDRIFIAKHTQDADLRKRLLTFTFIGGGFAGIEAVGEAEDMARAAVRRIDSIDESELKFVVIEGADRILPELPLEMAQYGLANLRRRGIEVHLSTFLSSCIEGHVVTSTGVEFDSDTIVWTAGVRANPVIGESDLPTDKLGRLTVSATLQVVDEDGNVIPGAWGAGDCSAVPDLHNEGKFCPPNAQHAIREAKVLADNLAASLSARPVKEYRHKNLGTVASLGLHKGVAVLFGVVKLKGWPAWMAHRAYHVMAMPTPSRKTRIVFGWMSATFLGRELLPLSATADPRASFRVASAPKPKPAAAAEPAKDAAPAEPAKDAAPAK</sequence>
<evidence type="ECO:0000256" key="5">
    <source>
        <dbReference type="ARBA" id="ARBA00023002"/>
    </source>
</evidence>
<keyword evidence="4" id="KW-0274">FAD</keyword>
<dbReference type="Proteomes" id="UP000316181">
    <property type="component" value="Unassembled WGS sequence"/>
</dbReference>
<keyword evidence="3" id="KW-0285">Flavoprotein</keyword>
<feature type="region of interest" description="Disordered" evidence="6">
    <location>
        <begin position="441"/>
        <end position="473"/>
    </location>
</feature>
<organism evidence="8 9">
    <name type="scientific">Rarobacter incanus</name>
    <dbReference type="NCBI Taxonomy" id="153494"/>
    <lineage>
        <taxon>Bacteria</taxon>
        <taxon>Bacillati</taxon>
        <taxon>Actinomycetota</taxon>
        <taxon>Actinomycetes</taxon>
        <taxon>Micrococcales</taxon>
        <taxon>Rarobacteraceae</taxon>
        <taxon>Rarobacter</taxon>
    </lineage>
</organism>
<accession>A0A542SPU3</accession>
<evidence type="ECO:0000256" key="3">
    <source>
        <dbReference type="ARBA" id="ARBA00022630"/>
    </source>
</evidence>
<dbReference type="PANTHER" id="PTHR42913">
    <property type="entry name" value="APOPTOSIS-INDUCING FACTOR 1"/>
    <property type="match status" value="1"/>
</dbReference>
<dbReference type="GO" id="GO:0019646">
    <property type="term" value="P:aerobic electron transport chain"/>
    <property type="evidence" value="ECO:0007669"/>
    <property type="project" value="TreeGrafter"/>
</dbReference>
<evidence type="ECO:0000256" key="1">
    <source>
        <dbReference type="ARBA" id="ARBA00001974"/>
    </source>
</evidence>
<comment type="caution">
    <text evidence="8">The sequence shown here is derived from an EMBL/GenBank/DDBJ whole genome shotgun (WGS) entry which is preliminary data.</text>
</comment>
<evidence type="ECO:0000259" key="7">
    <source>
        <dbReference type="Pfam" id="PF07992"/>
    </source>
</evidence>
<comment type="similarity">
    <text evidence="2">Belongs to the NADH dehydrogenase family.</text>
</comment>
<keyword evidence="5" id="KW-0560">Oxidoreductase</keyword>
<dbReference type="OrthoDB" id="9781621at2"/>
<dbReference type="PANTHER" id="PTHR42913:SF3">
    <property type="entry name" value="64 KDA MITOCHONDRIAL NADH DEHYDROGENASE (EUROFUNG)"/>
    <property type="match status" value="1"/>
</dbReference>
<reference evidence="8 9" key="1">
    <citation type="submission" date="2019-06" db="EMBL/GenBank/DDBJ databases">
        <title>Sequencing the genomes of 1000 actinobacteria strains.</title>
        <authorList>
            <person name="Klenk H.-P."/>
        </authorList>
    </citation>
    <scope>NUCLEOTIDE SEQUENCE [LARGE SCALE GENOMIC DNA]</scope>
    <source>
        <strain evidence="8 9">DSM 10596</strain>
    </source>
</reference>
<evidence type="ECO:0000313" key="9">
    <source>
        <dbReference type="Proteomes" id="UP000316181"/>
    </source>
</evidence>
<dbReference type="Pfam" id="PF07992">
    <property type="entry name" value="Pyr_redox_2"/>
    <property type="match status" value="1"/>
</dbReference>
<dbReference type="InterPro" id="IPR023753">
    <property type="entry name" value="FAD/NAD-binding_dom"/>
</dbReference>
<dbReference type="RefSeq" id="WP_142111591.1">
    <property type="nucleotide sequence ID" value="NZ_BAAATB010000002.1"/>
</dbReference>
<gene>
    <name evidence="8" type="ORF">FB389_0949</name>
</gene>
<feature type="compositionally biased region" description="Low complexity" evidence="6">
    <location>
        <begin position="450"/>
        <end position="473"/>
    </location>
</feature>
<dbReference type="InterPro" id="IPR036188">
    <property type="entry name" value="FAD/NAD-bd_sf"/>
</dbReference>
<dbReference type="SUPFAM" id="SSF51905">
    <property type="entry name" value="FAD/NAD(P)-binding domain"/>
    <property type="match status" value="1"/>
</dbReference>
<evidence type="ECO:0000256" key="6">
    <source>
        <dbReference type="SAM" id="MobiDB-lite"/>
    </source>
</evidence>
<dbReference type="Gene3D" id="3.50.50.100">
    <property type="match status" value="1"/>
</dbReference>
<evidence type="ECO:0000256" key="4">
    <source>
        <dbReference type="ARBA" id="ARBA00022827"/>
    </source>
</evidence>
<dbReference type="PRINTS" id="PR00368">
    <property type="entry name" value="FADPNR"/>
</dbReference>
<evidence type="ECO:0000313" key="8">
    <source>
        <dbReference type="EMBL" id="TQK76287.1"/>
    </source>
</evidence>
<dbReference type="InterPro" id="IPR051169">
    <property type="entry name" value="NADH-Q_oxidoreductase"/>
</dbReference>
<dbReference type="EMBL" id="VFNV01000001">
    <property type="protein sequence ID" value="TQK76287.1"/>
    <property type="molecule type" value="Genomic_DNA"/>
</dbReference>
<evidence type="ECO:0000256" key="2">
    <source>
        <dbReference type="ARBA" id="ARBA00005272"/>
    </source>
</evidence>
<protein>
    <submittedName>
        <fullName evidence="8">NADH dehydrogenase</fullName>
    </submittedName>
</protein>
<dbReference type="AlphaFoldDB" id="A0A542SPU3"/>
<comment type="cofactor">
    <cofactor evidence="1">
        <name>FAD</name>
        <dbReference type="ChEBI" id="CHEBI:57692"/>
    </cofactor>
</comment>
<proteinExistence type="inferred from homology"/>
<keyword evidence="9" id="KW-1185">Reference proteome</keyword>
<dbReference type="GO" id="GO:0003955">
    <property type="term" value="F:NAD(P)H dehydrogenase (quinone) activity"/>
    <property type="evidence" value="ECO:0007669"/>
    <property type="project" value="TreeGrafter"/>
</dbReference>